<reference evidence="2 3" key="1">
    <citation type="submission" date="2016-10" db="EMBL/GenBank/DDBJ databases">
        <authorList>
            <person name="Varghese N."/>
            <person name="Submissions S."/>
        </authorList>
    </citation>
    <scope>NUCLEOTIDE SEQUENCE [LARGE SCALE GENOMIC DNA]</scope>
    <source>
        <strain evidence="2 3">BS2775</strain>
    </source>
</reference>
<keyword evidence="1" id="KW-0175">Coiled coil</keyword>
<dbReference type="AlphaFoldDB" id="A0A1H2G8U9"/>
<dbReference type="Proteomes" id="UP000183653">
    <property type="component" value="Chromosome I"/>
</dbReference>
<evidence type="ECO:0000313" key="3">
    <source>
        <dbReference type="Proteomes" id="UP000183653"/>
    </source>
</evidence>
<dbReference type="RefSeq" id="WP_057723455.1">
    <property type="nucleotide sequence ID" value="NZ_JYLM01000004.1"/>
</dbReference>
<name>A0A1H2G8U9_9PSED</name>
<gene>
    <name evidence="2" type="ORF">SAMN04490197_3390</name>
</gene>
<feature type="coiled-coil region" evidence="1">
    <location>
        <begin position="70"/>
        <end position="104"/>
    </location>
</feature>
<organism evidence="2 3">
    <name type="scientific">Pseudomonas orientalis</name>
    <dbReference type="NCBI Taxonomy" id="76758"/>
    <lineage>
        <taxon>Bacteria</taxon>
        <taxon>Pseudomonadati</taxon>
        <taxon>Pseudomonadota</taxon>
        <taxon>Gammaproteobacteria</taxon>
        <taxon>Pseudomonadales</taxon>
        <taxon>Pseudomonadaceae</taxon>
        <taxon>Pseudomonas</taxon>
    </lineage>
</organism>
<accession>A0A1H2G8U9</accession>
<keyword evidence="3" id="KW-1185">Reference proteome</keyword>
<protein>
    <submittedName>
        <fullName evidence="2">Uncharacterized protein</fullName>
    </submittedName>
</protein>
<feature type="coiled-coil region" evidence="1">
    <location>
        <begin position="139"/>
        <end position="169"/>
    </location>
</feature>
<evidence type="ECO:0000256" key="1">
    <source>
        <dbReference type="SAM" id="Coils"/>
    </source>
</evidence>
<dbReference type="OrthoDB" id="6962397at2"/>
<proteinExistence type="predicted"/>
<sequence length="241" mass="27010">MEVNSYLRVEESIETCLEMLMTALVTIPTQVTECTSVSTGSSAVAMLDREAFIKACESLKPAVVFIYREHSLLEEQLADLVSEITDVQAEADKLRQEFLSTEAEVMARVRKSCPDYSHLQCFFTSGALLVAVACEVGDYQDFTEALDRFEQAADEAEEMASSLDQARLNGEMKKVAETVSKDQGFISLRGKRKRAMYVLKHYRQGIPESPYLERPDQGSEPIDRNVVLVARQAADILEFET</sequence>
<dbReference type="EMBL" id="LT629782">
    <property type="protein sequence ID" value="SDU16053.1"/>
    <property type="molecule type" value="Genomic_DNA"/>
</dbReference>
<evidence type="ECO:0000313" key="2">
    <source>
        <dbReference type="EMBL" id="SDU16053.1"/>
    </source>
</evidence>